<dbReference type="InterPro" id="IPR019372">
    <property type="entry name" value="LHFPL"/>
</dbReference>
<sequence>MYAHILLWFHPVIPGIRQMCYVIVTARSLLWTLLTVVATMAVLSAVLTPKWLIGPPRLKPSDNSSMMYSPSVGLYNRCTRSHGRQHCGPFSLHGLATDSEVFPGWWKAALVLLCIGLSIMAATVLTSVLSCCVQSIFRKSIFTMSGAAQTIAGIFYILGLVVYPAGWGAHRVQKLCGHDAAPFFPAECHLGWAFYSAVVGVGLTFVCAVLSVQAEVATSSDKVQYQIHQGRTLICLL</sequence>
<dbReference type="PANTHER" id="PTHR12489:SF19">
    <property type="entry name" value="LHFPL TETRASPAN SUBFAMILY MEMBER 2 PROTEIN"/>
    <property type="match status" value="1"/>
</dbReference>
<feature type="transmembrane region" description="Helical" evidence="5">
    <location>
        <begin position="105"/>
        <end position="129"/>
    </location>
</feature>
<keyword evidence="7" id="KW-1185">Reference proteome</keyword>
<evidence type="ECO:0000256" key="5">
    <source>
        <dbReference type="SAM" id="Phobius"/>
    </source>
</evidence>
<evidence type="ECO:0000256" key="1">
    <source>
        <dbReference type="ARBA" id="ARBA00004141"/>
    </source>
</evidence>
<evidence type="ECO:0000313" key="7">
    <source>
        <dbReference type="Proteomes" id="UP000027135"/>
    </source>
</evidence>
<dbReference type="eggNOG" id="KOG4026">
    <property type="taxonomic scope" value="Eukaryota"/>
</dbReference>
<reference evidence="6 7" key="1">
    <citation type="journal article" date="2014" name="Nat. Commun.">
        <title>Molecular traces of alternative social organization in a termite genome.</title>
        <authorList>
            <person name="Terrapon N."/>
            <person name="Li C."/>
            <person name="Robertson H.M."/>
            <person name="Ji L."/>
            <person name="Meng X."/>
            <person name="Booth W."/>
            <person name="Chen Z."/>
            <person name="Childers C.P."/>
            <person name="Glastad K.M."/>
            <person name="Gokhale K."/>
            <person name="Gowin J."/>
            <person name="Gronenberg W."/>
            <person name="Hermansen R.A."/>
            <person name="Hu H."/>
            <person name="Hunt B.G."/>
            <person name="Huylmans A.K."/>
            <person name="Khalil S.M."/>
            <person name="Mitchell R.D."/>
            <person name="Munoz-Torres M.C."/>
            <person name="Mustard J.A."/>
            <person name="Pan H."/>
            <person name="Reese J.T."/>
            <person name="Scharf M.E."/>
            <person name="Sun F."/>
            <person name="Vogel H."/>
            <person name="Xiao J."/>
            <person name="Yang W."/>
            <person name="Yang Z."/>
            <person name="Yang Z."/>
            <person name="Zhou J."/>
            <person name="Zhu J."/>
            <person name="Brent C.S."/>
            <person name="Elsik C.G."/>
            <person name="Goodisman M.A."/>
            <person name="Liberles D.A."/>
            <person name="Roe R.M."/>
            <person name="Vargo E.L."/>
            <person name="Vilcinskas A."/>
            <person name="Wang J."/>
            <person name="Bornberg-Bauer E."/>
            <person name="Korb J."/>
            <person name="Zhang G."/>
            <person name="Liebig J."/>
        </authorList>
    </citation>
    <scope>NUCLEOTIDE SEQUENCE [LARGE SCALE GENOMIC DNA]</scope>
    <source>
        <tissue evidence="6">Whole organism</tissue>
    </source>
</reference>
<dbReference type="OMA" id="PKWLVGP"/>
<keyword evidence="4 5" id="KW-0472">Membrane</keyword>
<keyword evidence="2 5" id="KW-0812">Transmembrane</keyword>
<dbReference type="GO" id="GO:0016020">
    <property type="term" value="C:membrane"/>
    <property type="evidence" value="ECO:0007669"/>
    <property type="project" value="UniProtKB-SubCell"/>
</dbReference>
<dbReference type="Gene3D" id="1.20.140.150">
    <property type="match status" value="1"/>
</dbReference>
<dbReference type="OrthoDB" id="10048434at2759"/>
<gene>
    <name evidence="6" type="ORF">L798_15455</name>
</gene>
<dbReference type="InParanoid" id="A0A067QPI9"/>
<comment type="subcellular location">
    <subcellularLocation>
        <location evidence="1">Membrane</location>
        <topology evidence="1">Multi-pass membrane protein</topology>
    </subcellularLocation>
</comment>
<dbReference type="STRING" id="136037.A0A067QPI9"/>
<keyword evidence="3 5" id="KW-1133">Transmembrane helix</keyword>
<dbReference type="AlphaFoldDB" id="A0A067QPI9"/>
<evidence type="ECO:0000256" key="2">
    <source>
        <dbReference type="ARBA" id="ARBA00022692"/>
    </source>
</evidence>
<feature type="transmembrane region" description="Helical" evidence="5">
    <location>
        <begin position="192"/>
        <end position="212"/>
    </location>
</feature>
<feature type="transmembrane region" description="Helical" evidence="5">
    <location>
        <begin position="141"/>
        <end position="163"/>
    </location>
</feature>
<dbReference type="FunCoup" id="A0A067QPI9">
    <property type="interactions" value="91"/>
</dbReference>
<proteinExistence type="predicted"/>
<protein>
    <submittedName>
        <fullName evidence="6">Lipoma HMGIC fusion partner-like 2 protein</fullName>
    </submittedName>
</protein>
<evidence type="ECO:0000313" key="6">
    <source>
        <dbReference type="EMBL" id="KDR10434.1"/>
    </source>
</evidence>
<name>A0A067QPI9_ZOONE</name>
<dbReference type="PANTHER" id="PTHR12489">
    <property type="entry name" value="LIPOMA HMGIC FUSION PARTNER-LIKE PROTEIN"/>
    <property type="match status" value="1"/>
</dbReference>
<evidence type="ECO:0000256" key="4">
    <source>
        <dbReference type="ARBA" id="ARBA00023136"/>
    </source>
</evidence>
<evidence type="ECO:0000256" key="3">
    <source>
        <dbReference type="ARBA" id="ARBA00022989"/>
    </source>
</evidence>
<organism evidence="6 7">
    <name type="scientific">Zootermopsis nevadensis</name>
    <name type="common">Dampwood termite</name>
    <dbReference type="NCBI Taxonomy" id="136037"/>
    <lineage>
        <taxon>Eukaryota</taxon>
        <taxon>Metazoa</taxon>
        <taxon>Ecdysozoa</taxon>
        <taxon>Arthropoda</taxon>
        <taxon>Hexapoda</taxon>
        <taxon>Insecta</taxon>
        <taxon>Pterygota</taxon>
        <taxon>Neoptera</taxon>
        <taxon>Polyneoptera</taxon>
        <taxon>Dictyoptera</taxon>
        <taxon>Blattodea</taxon>
        <taxon>Blattoidea</taxon>
        <taxon>Termitoidae</taxon>
        <taxon>Termopsidae</taxon>
        <taxon>Zootermopsis</taxon>
    </lineage>
</organism>
<dbReference type="EMBL" id="KK853162">
    <property type="protein sequence ID" value="KDR10434.1"/>
    <property type="molecule type" value="Genomic_DNA"/>
</dbReference>
<dbReference type="Pfam" id="PF10242">
    <property type="entry name" value="L_HMGIC_fpl"/>
    <property type="match status" value="1"/>
</dbReference>
<accession>A0A067QPI9</accession>
<dbReference type="Proteomes" id="UP000027135">
    <property type="component" value="Unassembled WGS sequence"/>
</dbReference>
<feature type="transmembrane region" description="Helical" evidence="5">
    <location>
        <begin position="21"/>
        <end position="47"/>
    </location>
</feature>